<evidence type="ECO:0000256" key="3">
    <source>
        <dbReference type="ARBA" id="ARBA00022723"/>
    </source>
</evidence>
<dbReference type="SUPFAM" id="SSF81624">
    <property type="entry name" value="N-terminal domain of MutM-like DNA repair proteins"/>
    <property type="match status" value="1"/>
</dbReference>
<evidence type="ECO:0000259" key="15">
    <source>
        <dbReference type="PROSITE" id="PS51066"/>
    </source>
</evidence>
<dbReference type="OrthoDB" id="9800855at2"/>
<dbReference type="SMART" id="SM00898">
    <property type="entry name" value="Fapy_DNA_glyco"/>
    <property type="match status" value="1"/>
</dbReference>
<evidence type="ECO:0000256" key="12">
    <source>
        <dbReference type="ARBA" id="ARBA00023295"/>
    </source>
</evidence>
<evidence type="ECO:0000256" key="11">
    <source>
        <dbReference type="ARBA" id="ARBA00023268"/>
    </source>
</evidence>
<feature type="region of interest" description="Disordered" evidence="14">
    <location>
        <begin position="270"/>
        <end position="295"/>
    </location>
</feature>
<keyword evidence="7" id="KW-0862">Zinc</keyword>
<dbReference type="EMBL" id="PTJD01000001">
    <property type="protein sequence ID" value="PPK98474.1"/>
    <property type="molecule type" value="Genomic_DNA"/>
</dbReference>
<dbReference type="InterPro" id="IPR015886">
    <property type="entry name" value="H2TH_FPG"/>
</dbReference>
<dbReference type="PROSITE" id="PS51068">
    <property type="entry name" value="FPG_CAT"/>
    <property type="match status" value="1"/>
</dbReference>
<evidence type="ECO:0000256" key="1">
    <source>
        <dbReference type="ARBA" id="ARBA00009409"/>
    </source>
</evidence>
<dbReference type="SUPFAM" id="SSF57716">
    <property type="entry name" value="Glucocorticoid receptor-like (DNA-binding domain)"/>
    <property type="match status" value="1"/>
</dbReference>
<dbReference type="GO" id="GO:0003684">
    <property type="term" value="F:damaged DNA binding"/>
    <property type="evidence" value="ECO:0007669"/>
    <property type="project" value="InterPro"/>
</dbReference>
<dbReference type="SMART" id="SM01232">
    <property type="entry name" value="H2TH"/>
    <property type="match status" value="1"/>
</dbReference>
<dbReference type="PANTHER" id="PTHR42697">
    <property type="entry name" value="ENDONUCLEASE 8"/>
    <property type="match status" value="1"/>
</dbReference>
<evidence type="ECO:0000256" key="5">
    <source>
        <dbReference type="ARBA" id="ARBA00022771"/>
    </source>
</evidence>
<keyword evidence="12" id="KW-0326">Glycosidase</keyword>
<keyword evidence="10" id="KW-0456">Lyase</keyword>
<dbReference type="InterPro" id="IPR044090">
    <property type="entry name" value="Nei2_N"/>
</dbReference>
<keyword evidence="18" id="KW-1185">Reference proteome</keyword>
<dbReference type="Gene3D" id="1.10.8.50">
    <property type="match status" value="1"/>
</dbReference>
<organism evidence="17 18">
    <name type="scientific">Kineococcus xinjiangensis</name>
    <dbReference type="NCBI Taxonomy" id="512762"/>
    <lineage>
        <taxon>Bacteria</taxon>
        <taxon>Bacillati</taxon>
        <taxon>Actinomycetota</taxon>
        <taxon>Actinomycetes</taxon>
        <taxon>Kineosporiales</taxon>
        <taxon>Kineosporiaceae</taxon>
        <taxon>Kineococcus</taxon>
    </lineage>
</organism>
<dbReference type="GO" id="GO:0140078">
    <property type="term" value="F:class I DNA-(apurinic or apyrimidinic site) endonuclease activity"/>
    <property type="evidence" value="ECO:0007669"/>
    <property type="project" value="UniProtKB-EC"/>
</dbReference>
<keyword evidence="9" id="KW-0234">DNA repair</keyword>
<keyword evidence="3" id="KW-0479">Metal-binding</keyword>
<evidence type="ECO:0000256" key="8">
    <source>
        <dbReference type="ARBA" id="ARBA00023125"/>
    </source>
</evidence>
<feature type="domain" description="Formamidopyrimidine-DNA glycosylase catalytic" evidence="16">
    <location>
        <begin position="2"/>
        <end position="83"/>
    </location>
</feature>
<dbReference type="PANTHER" id="PTHR42697:SF1">
    <property type="entry name" value="ENDONUCLEASE 8"/>
    <property type="match status" value="1"/>
</dbReference>
<dbReference type="GO" id="GO:0008270">
    <property type="term" value="F:zinc ion binding"/>
    <property type="evidence" value="ECO:0007669"/>
    <property type="project" value="UniProtKB-KW"/>
</dbReference>
<dbReference type="InterPro" id="IPR010979">
    <property type="entry name" value="Ribosomal_uS13-like_H2TH"/>
</dbReference>
<dbReference type="InterPro" id="IPR012319">
    <property type="entry name" value="FPG_cat"/>
</dbReference>
<comment type="caution">
    <text evidence="17">The sequence shown here is derived from an EMBL/GenBank/DDBJ whole genome shotgun (WGS) entry which is preliminary data.</text>
</comment>
<dbReference type="GO" id="GO:0000703">
    <property type="term" value="F:oxidized pyrimidine nucleobase lesion DNA N-glycosylase activity"/>
    <property type="evidence" value="ECO:0007669"/>
    <property type="project" value="TreeGrafter"/>
</dbReference>
<dbReference type="Gene3D" id="3.20.190.10">
    <property type="entry name" value="MutM-like, N-terminal"/>
    <property type="match status" value="1"/>
</dbReference>
<sequence>MPEGDTVWRTARRLHQALAGRELTGCDLRWPSLAASDLTGWHVGEVVSAGKHLLMRASPPAGSPEPPLTLHSHLRMEGSWHVHRTGQPWATRRAEHGVRAVLTTAEWTAVGHLLGMLDLVPSAEEDRLVGHLGPDLLGPGWDAEEALRRLLAEPDREVGQALLDQRVLAGVGTLYMAEALFLAKTTPWTLVRDLTDPAALIALLHRLLDVNKDRAAQVTTGDLRPGRQHWVHPRSGKPCLRCRGTIRVARLGEPPQDRVAFYCPGCQRGPAPTDDGRRQTPLGHARPRASGPRYR</sequence>
<feature type="domain" description="FPG-type" evidence="15">
    <location>
        <begin position="230"/>
        <end position="268"/>
    </location>
</feature>
<dbReference type="RefSeq" id="WP_104430886.1">
    <property type="nucleotide sequence ID" value="NZ_PTJD01000001.1"/>
</dbReference>
<evidence type="ECO:0000256" key="10">
    <source>
        <dbReference type="ARBA" id="ARBA00023239"/>
    </source>
</evidence>
<keyword evidence="17" id="KW-0255">Endonuclease</keyword>
<evidence type="ECO:0000256" key="2">
    <source>
        <dbReference type="ARBA" id="ARBA00012720"/>
    </source>
</evidence>
<dbReference type="Proteomes" id="UP000239485">
    <property type="component" value="Unassembled WGS sequence"/>
</dbReference>
<name>A0A2S6IVU7_9ACTN</name>
<comment type="similarity">
    <text evidence="1">Belongs to the FPG family.</text>
</comment>
<keyword evidence="8" id="KW-0238">DNA-binding</keyword>
<evidence type="ECO:0000256" key="4">
    <source>
        <dbReference type="ARBA" id="ARBA00022763"/>
    </source>
</evidence>
<dbReference type="SUPFAM" id="SSF46946">
    <property type="entry name" value="S13-like H2TH domain"/>
    <property type="match status" value="1"/>
</dbReference>
<dbReference type="InterPro" id="IPR035937">
    <property type="entry name" value="FPG_N"/>
</dbReference>
<accession>A0A2S6IVU7</accession>
<dbReference type="InterPro" id="IPR000214">
    <property type="entry name" value="Znf_DNA_glyclase/AP_lyase"/>
</dbReference>
<gene>
    <name evidence="17" type="ORF">CLV92_101169</name>
</gene>
<dbReference type="PROSITE" id="PS51066">
    <property type="entry name" value="ZF_FPG_2"/>
    <property type="match status" value="1"/>
</dbReference>
<evidence type="ECO:0000259" key="16">
    <source>
        <dbReference type="PROSITE" id="PS51068"/>
    </source>
</evidence>
<keyword evidence="11" id="KW-0511">Multifunctional enzyme</keyword>
<dbReference type="GO" id="GO:0006284">
    <property type="term" value="P:base-excision repair"/>
    <property type="evidence" value="ECO:0007669"/>
    <property type="project" value="InterPro"/>
</dbReference>
<protein>
    <recommendedName>
        <fullName evidence="2">DNA-(apurinic or apyrimidinic site) lyase</fullName>
        <ecNumber evidence="2">4.2.99.18</ecNumber>
    </recommendedName>
</protein>
<proteinExistence type="inferred from homology"/>
<dbReference type="Pfam" id="PF01149">
    <property type="entry name" value="Fapy_DNA_glyco"/>
    <property type="match status" value="1"/>
</dbReference>
<keyword evidence="4" id="KW-0227">DNA damage</keyword>
<evidence type="ECO:0000256" key="7">
    <source>
        <dbReference type="ARBA" id="ARBA00022833"/>
    </source>
</evidence>
<evidence type="ECO:0000313" key="18">
    <source>
        <dbReference type="Proteomes" id="UP000239485"/>
    </source>
</evidence>
<evidence type="ECO:0000256" key="9">
    <source>
        <dbReference type="ARBA" id="ARBA00023204"/>
    </source>
</evidence>
<dbReference type="AlphaFoldDB" id="A0A2S6IVU7"/>
<dbReference type="EC" id="4.2.99.18" evidence="2"/>
<keyword evidence="6" id="KW-0378">Hydrolase</keyword>
<dbReference type="CDD" id="cd08971">
    <property type="entry name" value="AcNei2_N"/>
    <property type="match status" value="1"/>
</dbReference>
<evidence type="ECO:0000313" key="17">
    <source>
        <dbReference type="EMBL" id="PPK98474.1"/>
    </source>
</evidence>
<keyword evidence="5 13" id="KW-0863">Zinc-finger</keyword>
<reference evidence="17 18" key="1">
    <citation type="submission" date="2018-02" db="EMBL/GenBank/DDBJ databases">
        <title>Genomic Encyclopedia of Archaeal and Bacterial Type Strains, Phase II (KMG-II): from individual species to whole genera.</title>
        <authorList>
            <person name="Goeker M."/>
        </authorList>
    </citation>
    <scope>NUCLEOTIDE SEQUENCE [LARGE SCALE GENOMIC DNA]</scope>
    <source>
        <strain evidence="17 18">DSM 22857</strain>
    </source>
</reference>
<evidence type="ECO:0000256" key="14">
    <source>
        <dbReference type="SAM" id="MobiDB-lite"/>
    </source>
</evidence>
<dbReference type="Pfam" id="PF06831">
    <property type="entry name" value="H2TH"/>
    <property type="match status" value="1"/>
</dbReference>
<evidence type="ECO:0000256" key="13">
    <source>
        <dbReference type="PROSITE-ProRule" id="PRU00391"/>
    </source>
</evidence>
<keyword evidence="17" id="KW-0540">Nuclease</keyword>
<evidence type="ECO:0000256" key="6">
    <source>
        <dbReference type="ARBA" id="ARBA00022801"/>
    </source>
</evidence>